<dbReference type="SUPFAM" id="SSF48403">
    <property type="entry name" value="Ankyrin repeat"/>
    <property type="match status" value="1"/>
</dbReference>
<dbReference type="InterPro" id="IPR002110">
    <property type="entry name" value="Ankyrin_rpt"/>
</dbReference>
<comment type="caution">
    <text evidence="6">The sequence shown here is derived from an EMBL/GenBank/DDBJ whole genome shotgun (WGS) entry which is preliminary data.</text>
</comment>
<feature type="region of interest" description="Disordered" evidence="4">
    <location>
        <begin position="186"/>
        <end position="215"/>
    </location>
</feature>
<evidence type="ECO:0000256" key="2">
    <source>
        <dbReference type="ARBA" id="ARBA00023043"/>
    </source>
</evidence>
<feature type="repeat" description="ANK" evidence="3">
    <location>
        <begin position="157"/>
        <end position="189"/>
    </location>
</feature>
<keyword evidence="2 3" id="KW-0040">ANK repeat</keyword>
<dbReference type="PANTHER" id="PTHR24193">
    <property type="entry name" value="ANKYRIN REPEAT PROTEIN"/>
    <property type="match status" value="1"/>
</dbReference>
<proteinExistence type="predicted"/>
<evidence type="ECO:0000256" key="3">
    <source>
        <dbReference type="PROSITE-ProRule" id="PRU00023"/>
    </source>
</evidence>
<keyword evidence="1" id="KW-0677">Repeat</keyword>
<feature type="repeat" description="ANK" evidence="3">
    <location>
        <begin position="321"/>
        <end position="353"/>
    </location>
</feature>
<dbReference type="GO" id="GO:0005634">
    <property type="term" value="C:nucleus"/>
    <property type="evidence" value="ECO:0007669"/>
    <property type="project" value="TreeGrafter"/>
</dbReference>
<dbReference type="Proteomes" id="UP001152607">
    <property type="component" value="Unassembled WGS sequence"/>
</dbReference>
<evidence type="ECO:0000313" key="6">
    <source>
        <dbReference type="EMBL" id="CAI6336391.1"/>
    </source>
</evidence>
<dbReference type="InterPro" id="IPR050663">
    <property type="entry name" value="Ankyrin-SOCS_Box"/>
</dbReference>
<dbReference type="InterPro" id="IPR036770">
    <property type="entry name" value="Ankyrin_rpt-contain_sf"/>
</dbReference>
<dbReference type="Pfam" id="PF00023">
    <property type="entry name" value="Ank"/>
    <property type="match status" value="1"/>
</dbReference>
<dbReference type="GO" id="GO:0045944">
    <property type="term" value="P:positive regulation of transcription by RNA polymerase II"/>
    <property type="evidence" value="ECO:0007669"/>
    <property type="project" value="TreeGrafter"/>
</dbReference>
<gene>
    <name evidence="6" type="ORF">PDIGIT_LOCUS9489</name>
</gene>
<dbReference type="PROSITE" id="PS50088">
    <property type="entry name" value="ANK_REPEAT"/>
    <property type="match status" value="7"/>
</dbReference>
<evidence type="ECO:0000313" key="7">
    <source>
        <dbReference type="Proteomes" id="UP001152607"/>
    </source>
</evidence>
<evidence type="ECO:0000256" key="4">
    <source>
        <dbReference type="SAM" id="MobiDB-lite"/>
    </source>
</evidence>
<feature type="repeat" description="ANK" evidence="3">
    <location>
        <begin position="397"/>
        <end position="429"/>
    </location>
</feature>
<evidence type="ECO:0000259" key="5">
    <source>
        <dbReference type="PROSITE" id="PS50181"/>
    </source>
</evidence>
<dbReference type="PROSITE" id="PS50297">
    <property type="entry name" value="ANK_REP_REGION"/>
    <property type="match status" value="6"/>
</dbReference>
<dbReference type="OrthoDB" id="4772757at2759"/>
<reference evidence="6" key="1">
    <citation type="submission" date="2023-01" db="EMBL/GenBank/DDBJ databases">
        <authorList>
            <person name="Van Ghelder C."/>
            <person name="Rancurel C."/>
        </authorList>
    </citation>
    <scope>NUCLEOTIDE SEQUENCE</scope>
    <source>
        <strain evidence="6">CNCM I-4278</strain>
    </source>
</reference>
<dbReference type="PANTHER" id="PTHR24193:SF121">
    <property type="entry name" value="ADA2A-CONTAINING COMPLEX COMPONENT 3, ISOFORM D"/>
    <property type="match status" value="1"/>
</dbReference>
<evidence type="ECO:0000256" key="1">
    <source>
        <dbReference type="ARBA" id="ARBA00022737"/>
    </source>
</evidence>
<dbReference type="GO" id="GO:0000976">
    <property type="term" value="F:transcription cis-regulatory region binding"/>
    <property type="evidence" value="ECO:0007669"/>
    <property type="project" value="TreeGrafter"/>
</dbReference>
<dbReference type="EMBL" id="CAOQHR010000006">
    <property type="protein sequence ID" value="CAI6336391.1"/>
    <property type="molecule type" value="Genomic_DNA"/>
</dbReference>
<dbReference type="PROSITE" id="PS50181">
    <property type="entry name" value="FBOX"/>
    <property type="match status" value="1"/>
</dbReference>
<accession>A0A9W4UHP1</accession>
<dbReference type="Pfam" id="PF12796">
    <property type="entry name" value="Ank_2"/>
    <property type="match status" value="4"/>
</dbReference>
<feature type="repeat" description="ANK" evidence="3">
    <location>
        <begin position="288"/>
        <end position="320"/>
    </location>
</feature>
<keyword evidence="7" id="KW-1185">Reference proteome</keyword>
<name>A0A9W4UHP1_9PLEO</name>
<protein>
    <recommendedName>
        <fullName evidence="5">F-box domain-containing protein</fullName>
    </recommendedName>
</protein>
<dbReference type="AlphaFoldDB" id="A0A9W4UHP1"/>
<feature type="repeat" description="ANK" evidence="3">
    <location>
        <begin position="82"/>
        <end position="114"/>
    </location>
</feature>
<dbReference type="Gene3D" id="1.25.40.20">
    <property type="entry name" value="Ankyrin repeat-containing domain"/>
    <property type="match status" value="4"/>
</dbReference>
<feature type="repeat" description="ANK" evidence="3">
    <location>
        <begin position="213"/>
        <end position="245"/>
    </location>
</feature>
<dbReference type="SMART" id="SM00248">
    <property type="entry name" value="ANK"/>
    <property type="match status" value="10"/>
</dbReference>
<dbReference type="PRINTS" id="PR01415">
    <property type="entry name" value="ANKYRIN"/>
</dbReference>
<feature type="domain" description="F-box" evidence="5">
    <location>
        <begin position="1"/>
        <end position="47"/>
    </location>
</feature>
<feature type="compositionally biased region" description="Acidic residues" evidence="4">
    <location>
        <begin position="196"/>
        <end position="209"/>
    </location>
</feature>
<dbReference type="InterPro" id="IPR001810">
    <property type="entry name" value="F-box_dom"/>
</dbReference>
<feature type="repeat" description="ANK" evidence="3">
    <location>
        <begin position="246"/>
        <end position="278"/>
    </location>
</feature>
<organism evidence="6 7">
    <name type="scientific">Periconia digitata</name>
    <dbReference type="NCBI Taxonomy" id="1303443"/>
    <lineage>
        <taxon>Eukaryota</taxon>
        <taxon>Fungi</taxon>
        <taxon>Dikarya</taxon>
        <taxon>Ascomycota</taxon>
        <taxon>Pezizomycotina</taxon>
        <taxon>Dothideomycetes</taxon>
        <taxon>Pleosporomycetidae</taxon>
        <taxon>Pleosporales</taxon>
        <taxon>Massarineae</taxon>
        <taxon>Periconiaceae</taxon>
        <taxon>Periconia</taxon>
    </lineage>
</organism>
<sequence length="465" mass="49795">MSLSKLPNELLDNIVLYLDTEKDIAAIARTNCRFHAHLNSYLYSYNIQHSKASGLLWAAEDQKLETIHKFFAENQKTIPTEYLTTPLCAAASGGHAKAVACLLDNGASINARKPREADAGMQATALLSACSAQCMGVVKVLLERGANTHLVDLGDGEEWSPLQIAIMKKNVELVALLLDHGADVNEPVSTANRDESSDEDDWVDDDPEEDTTKRSIPLNLACEEGFEEIVRILLAKGAKTDGVSGTYGTALQAAVDGGHEDIVKQLLDHGADVNAEGTYYLKSVYAHHSDTPLCGAAENGFMGIAKLLLKKGAQVNANGGLNGNPLQAAAQGGHTEMVELLLNHGADVNAQAPYFDYGMYEFWQVGALYIASLAGHVDVVELLLSQEGIDVNLAGGHYGNALQAAASRNWVGIVELLLEKGADVNAHGGYYETAAKAAAEQGFDELCKMLESYAKMNIEPASNHS</sequence>